<organism evidence="2 3">
    <name type="scientific">Neohortaea acidophila</name>
    <dbReference type="NCBI Taxonomy" id="245834"/>
    <lineage>
        <taxon>Eukaryota</taxon>
        <taxon>Fungi</taxon>
        <taxon>Dikarya</taxon>
        <taxon>Ascomycota</taxon>
        <taxon>Pezizomycotina</taxon>
        <taxon>Dothideomycetes</taxon>
        <taxon>Dothideomycetidae</taxon>
        <taxon>Mycosphaerellales</taxon>
        <taxon>Teratosphaeriaceae</taxon>
        <taxon>Neohortaea</taxon>
    </lineage>
</organism>
<dbReference type="GeneID" id="54479588"/>
<dbReference type="Pfam" id="PF02558">
    <property type="entry name" value="ApbA"/>
    <property type="match status" value="1"/>
</dbReference>
<dbReference type="Proteomes" id="UP000799767">
    <property type="component" value="Unassembled WGS sequence"/>
</dbReference>
<dbReference type="PANTHER" id="PTHR21708">
    <property type="entry name" value="PROBABLE 2-DEHYDROPANTOATE 2-REDUCTASE"/>
    <property type="match status" value="1"/>
</dbReference>
<evidence type="ECO:0000313" key="2">
    <source>
        <dbReference type="EMBL" id="KAF2478473.1"/>
    </source>
</evidence>
<dbReference type="AlphaFoldDB" id="A0A6A6PFP4"/>
<dbReference type="EMBL" id="MU001649">
    <property type="protein sequence ID" value="KAF2478473.1"/>
    <property type="molecule type" value="Genomic_DNA"/>
</dbReference>
<keyword evidence="3" id="KW-1185">Reference proteome</keyword>
<dbReference type="RefSeq" id="XP_033585043.1">
    <property type="nucleotide sequence ID" value="XM_033738586.1"/>
</dbReference>
<dbReference type="GO" id="GO:0005737">
    <property type="term" value="C:cytoplasm"/>
    <property type="evidence" value="ECO:0007669"/>
    <property type="project" value="TreeGrafter"/>
</dbReference>
<accession>A0A6A6PFP4</accession>
<dbReference type="InterPro" id="IPR051402">
    <property type="entry name" value="KPR-Related"/>
</dbReference>
<protein>
    <recommendedName>
        <fullName evidence="1">Ketopantoate reductase N-terminal domain-containing protein</fullName>
    </recommendedName>
</protein>
<dbReference type="PANTHER" id="PTHR21708:SF26">
    <property type="entry name" value="2-DEHYDROPANTOATE 2-REDUCTASE"/>
    <property type="match status" value="1"/>
</dbReference>
<dbReference type="InterPro" id="IPR013332">
    <property type="entry name" value="KPR_N"/>
</dbReference>
<evidence type="ECO:0000313" key="3">
    <source>
        <dbReference type="Proteomes" id="UP000799767"/>
    </source>
</evidence>
<feature type="domain" description="Ketopantoate reductase N-terminal" evidence="1">
    <location>
        <begin position="79"/>
        <end position="144"/>
    </location>
</feature>
<gene>
    <name evidence="2" type="ORF">BDY17DRAFT_66302</name>
</gene>
<name>A0A6A6PFP4_9PEZI</name>
<proteinExistence type="predicted"/>
<sequence length="178" mass="20289">MFPKMQCLCSHVEWPFAIRWLRDFREPPTPYLHFRTDRACSRAGTYIIHRKLLMPYSQYNGLKDCTTADHNHASLPRVLTFGAGAVGTCYTCLLQQAGCQVSAVCRSNYHAAKREGFSLDAEFFGKNLQIRPDHLFRSHSDHRFAIREKCIFVTKSGSLRRTAAGEVRKGNVVSFLVC</sequence>
<evidence type="ECO:0000259" key="1">
    <source>
        <dbReference type="Pfam" id="PF02558"/>
    </source>
</evidence>
<reference evidence="2" key="1">
    <citation type="journal article" date="2020" name="Stud. Mycol.">
        <title>101 Dothideomycetes genomes: a test case for predicting lifestyles and emergence of pathogens.</title>
        <authorList>
            <person name="Haridas S."/>
            <person name="Albert R."/>
            <person name="Binder M."/>
            <person name="Bloem J."/>
            <person name="Labutti K."/>
            <person name="Salamov A."/>
            <person name="Andreopoulos B."/>
            <person name="Baker S."/>
            <person name="Barry K."/>
            <person name="Bills G."/>
            <person name="Bluhm B."/>
            <person name="Cannon C."/>
            <person name="Castanera R."/>
            <person name="Culley D."/>
            <person name="Daum C."/>
            <person name="Ezra D."/>
            <person name="Gonzalez J."/>
            <person name="Henrissat B."/>
            <person name="Kuo A."/>
            <person name="Liang C."/>
            <person name="Lipzen A."/>
            <person name="Lutzoni F."/>
            <person name="Magnuson J."/>
            <person name="Mondo S."/>
            <person name="Nolan M."/>
            <person name="Ohm R."/>
            <person name="Pangilinan J."/>
            <person name="Park H.-J."/>
            <person name="Ramirez L."/>
            <person name="Alfaro M."/>
            <person name="Sun H."/>
            <person name="Tritt A."/>
            <person name="Yoshinaga Y."/>
            <person name="Zwiers L.-H."/>
            <person name="Turgeon B."/>
            <person name="Goodwin S."/>
            <person name="Spatafora J."/>
            <person name="Crous P."/>
            <person name="Grigoriev I."/>
        </authorList>
    </citation>
    <scope>NUCLEOTIDE SEQUENCE</scope>
    <source>
        <strain evidence="2">CBS 113389</strain>
    </source>
</reference>
<dbReference type="Gene3D" id="3.40.50.720">
    <property type="entry name" value="NAD(P)-binding Rossmann-like Domain"/>
    <property type="match status" value="1"/>
</dbReference>
<dbReference type="OrthoDB" id="3609at2759"/>